<dbReference type="OrthoDB" id="9801244at2"/>
<evidence type="ECO:0000313" key="4">
    <source>
        <dbReference type="Proteomes" id="UP000294739"/>
    </source>
</evidence>
<accession>A0A4V2YZK1</accession>
<name>A0A4V2YZK1_9ACTN</name>
<protein>
    <submittedName>
        <fullName evidence="3">Uncharacterized protein</fullName>
    </submittedName>
</protein>
<evidence type="ECO:0000313" key="3">
    <source>
        <dbReference type="EMBL" id="TDD97557.1"/>
    </source>
</evidence>
<dbReference type="Proteomes" id="UP000294739">
    <property type="component" value="Unassembled WGS sequence"/>
</dbReference>
<proteinExistence type="predicted"/>
<dbReference type="EMBL" id="SMKZ01000074">
    <property type="protein sequence ID" value="TDD97557.1"/>
    <property type="molecule type" value="Genomic_DNA"/>
</dbReference>
<dbReference type="AlphaFoldDB" id="A0A4V2YZK1"/>
<sequence>MRRRGRGGVAVLVAVAGVLAGCSVADDGATDDGTSDGGLIAGSGEPTDPATRPAPSPSVPACDAPCYGSPETTGDLSEDTVVEVSGMAASQRTPGLYYVVSDEAGTSEVVAVREDGTPVARIELAGMSAENAEALAVGSCGDDGDTCVYVGDIGDHVGRDEVVVYRAPEPDLDGVDGGTVEIDADELRYTYPDEPTDAEALMVDDAGRPLIVSKATFDRDTEETGPTRLYRGAADGGELELIGEIELPAPERGLLAGLVGNVVTDAAAAGGLVLLRTYDEVLEYRAGDEGDDLASFPQWPMRRVPAPGQLQSETVTYVVDGCGYLTTSELTGAVDVVRCE</sequence>
<dbReference type="PROSITE" id="PS51257">
    <property type="entry name" value="PROKAR_LIPOPROTEIN"/>
    <property type="match status" value="1"/>
</dbReference>
<feature type="region of interest" description="Disordered" evidence="1">
    <location>
        <begin position="26"/>
        <end position="76"/>
    </location>
</feature>
<evidence type="ECO:0000256" key="1">
    <source>
        <dbReference type="SAM" id="MobiDB-lite"/>
    </source>
</evidence>
<dbReference type="RefSeq" id="WP_131901460.1">
    <property type="nucleotide sequence ID" value="NZ_SMKZ01000074.1"/>
</dbReference>
<keyword evidence="2" id="KW-0732">Signal</keyword>
<reference evidence="3 4" key="1">
    <citation type="submission" date="2019-03" db="EMBL/GenBank/DDBJ databases">
        <title>Draft genome sequences of novel Actinobacteria.</title>
        <authorList>
            <person name="Sahin N."/>
            <person name="Ay H."/>
            <person name="Saygin H."/>
        </authorList>
    </citation>
    <scope>NUCLEOTIDE SEQUENCE [LARGE SCALE GENOMIC DNA]</scope>
    <source>
        <strain evidence="3 4">5K138</strain>
    </source>
</reference>
<gene>
    <name evidence="3" type="ORF">E1269_29665</name>
</gene>
<organism evidence="3 4">
    <name type="scientific">Jiangella asiatica</name>
    <dbReference type="NCBI Taxonomy" id="2530372"/>
    <lineage>
        <taxon>Bacteria</taxon>
        <taxon>Bacillati</taxon>
        <taxon>Actinomycetota</taxon>
        <taxon>Actinomycetes</taxon>
        <taxon>Jiangellales</taxon>
        <taxon>Jiangellaceae</taxon>
        <taxon>Jiangella</taxon>
    </lineage>
</organism>
<feature type="chain" id="PRO_5021034429" evidence="2">
    <location>
        <begin position="26"/>
        <end position="340"/>
    </location>
</feature>
<keyword evidence="4" id="KW-1185">Reference proteome</keyword>
<dbReference type="InParanoid" id="A0A4V2YZK1"/>
<evidence type="ECO:0000256" key="2">
    <source>
        <dbReference type="SAM" id="SignalP"/>
    </source>
</evidence>
<comment type="caution">
    <text evidence="3">The sequence shown here is derived from an EMBL/GenBank/DDBJ whole genome shotgun (WGS) entry which is preliminary data.</text>
</comment>
<feature type="signal peptide" evidence="2">
    <location>
        <begin position="1"/>
        <end position="25"/>
    </location>
</feature>